<keyword evidence="1" id="KW-1133">Transmembrane helix</keyword>
<organism evidence="2 3">
    <name type="scientific">Tectimicrobiota bacterium</name>
    <dbReference type="NCBI Taxonomy" id="2528274"/>
    <lineage>
        <taxon>Bacteria</taxon>
        <taxon>Pseudomonadati</taxon>
        <taxon>Nitrospinota/Tectimicrobiota group</taxon>
        <taxon>Candidatus Tectimicrobiota</taxon>
    </lineage>
</organism>
<dbReference type="EMBL" id="VGLS01001262">
    <property type="protein sequence ID" value="MBM3227226.1"/>
    <property type="molecule type" value="Genomic_DNA"/>
</dbReference>
<gene>
    <name evidence="2" type="ORF">FJZ47_25955</name>
</gene>
<evidence type="ECO:0000313" key="2">
    <source>
        <dbReference type="EMBL" id="MBM3227226.1"/>
    </source>
</evidence>
<accession>A0A937W5F3</accession>
<keyword evidence="1" id="KW-0472">Membrane</keyword>
<feature type="non-terminal residue" evidence="2">
    <location>
        <position position="86"/>
    </location>
</feature>
<comment type="caution">
    <text evidence="2">The sequence shown here is derived from an EMBL/GenBank/DDBJ whole genome shotgun (WGS) entry which is preliminary data.</text>
</comment>
<name>A0A937W5F3_UNCTE</name>
<feature type="transmembrane region" description="Helical" evidence="1">
    <location>
        <begin position="62"/>
        <end position="85"/>
    </location>
</feature>
<evidence type="ECO:0000313" key="3">
    <source>
        <dbReference type="Proteomes" id="UP000712673"/>
    </source>
</evidence>
<reference evidence="2" key="1">
    <citation type="submission" date="2019-03" db="EMBL/GenBank/DDBJ databases">
        <title>Lake Tanganyika Metagenome-Assembled Genomes (MAGs).</title>
        <authorList>
            <person name="Tran P."/>
        </authorList>
    </citation>
    <scope>NUCLEOTIDE SEQUENCE</scope>
    <source>
        <strain evidence="2">K_DeepCast_65m_m2_066</strain>
    </source>
</reference>
<feature type="transmembrane region" description="Helical" evidence="1">
    <location>
        <begin position="33"/>
        <end position="50"/>
    </location>
</feature>
<protein>
    <submittedName>
        <fullName evidence="2">Uncharacterized protein</fullName>
    </submittedName>
</protein>
<proteinExistence type="predicted"/>
<evidence type="ECO:0000256" key="1">
    <source>
        <dbReference type="SAM" id="Phobius"/>
    </source>
</evidence>
<keyword evidence="1" id="KW-0812">Transmembrane</keyword>
<dbReference type="Proteomes" id="UP000712673">
    <property type="component" value="Unassembled WGS sequence"/>
</dbReference>
<sequence>MTRFSQLYCLWAVGSIGLAVSMSERPAESLTRLLVIGFLVLQIVLRPVLVKSFAGLAPRWRFIVFCTLLAAVVEGFHMCSMPVFLS</sequence>
<dbReference type="AlphaFoldDB" id="A0A937W5F3"/>